<evidence type="ECO:0000313" key="2">
    <source>
        <dbReference type="Proteomes" id="UP001597201"/>
    </source>
</evidence>
<sequence>MLICVEGDFQIQYKSGIENLKKGETMLLPAALGDISFDSRDATVLEVYL</sequence>
<dbReference type="Gene3D" id="2.60.120.10">
    <property type="entry name" value="Jelly Rolls"/>
    <property type="match status" value="1"/>
</dbReference>
<evidence type="ECO:0000313" key="1">
    <source>
        <dbReference type="EMBL" id="MFD1316494.1"/>
    </source>
</evidence>
<dbReference type="InterPro" id="IPR014710">
    <property type="entry name" value="RmlC-like_jellyroll"/>
</dbReference>
<evidence type="ECO:0008006" key="3">
    <source>
        <dbReference type="Google" id="ProtNLM"/>
    </source>
</evidence>
<reference evidence="2" key="1">
    <citation type="journal article" date="2019" name="Int. J. Syst. Evol. Microbiol.">
        <title>The Global Catalogue of Microorganisms (GCM) 10K type strain sequencing project: providing services to taxonomists for standard genome sequencing and annotation.</title>
        <authorList>
            <consortium name="The Broad Institute Genomics Platform"/>
            <consortium name="The Broad Institute Genome Sequencing Center for Infectious Disease"/>
            <person name="Wu L."/>
            <person name="Ma J."/>
        </authorList>
    </citation>
    <scope>NUCLEOTIDE SEQUENCE [LARGE SCALE GENOMIC DNA]</scope>
    <source>
        <strain evidence="2">CCUG 61485</strain>
    </source>
</reference>
<protein>
    <recommendedName>
        <fullName evidence="3">Quercetin 2,3-dioxygenase C-terminal cupin domain-containing protein</fullName>
    </recommendedName>
</protein>
<proteinExistence type="predicted"/>
<dbReference type="EMBL" id="JBHTMY010000003">
    <property type="protein sequence ID" value="MFD1316494.1"/>
    <property type="molecule type" value="Genomic_DNA"/>
</dbReference>
<gene>
    <name evidence="1" type="ORF">ACFQ39_12785</name>
</gene>
<comment type="caution">
    <text evidence="1">The sequence shown here is derived from an EMBL/GenBank/DDBJ whole genome shotgun (WGS) entry which is preliminary data.</text>
</comment>
<organism evidence="1 2">
    <name type="scientific">Namhaeicola litoreus</name>
    <dbReference type="NCBI Taxonomy" id="1052145"/>
    <lineage>
        <taxon>Bacteria</taxon>
        <taxon>Pseudomonadati</taxon>
        <taxon>Bacteroidota</taxon>
        <taxon>Flavobacteriia</taxon>
        <taxon>Flavobacteriales</taxon>
        <taxon>Flavobacteriaceae</taxon>
        <taxon>Namhaeicola</taxon>
    </lineage>
</organism>
<accession>A0ABW3Y4B8</accession>
<dbReference type="RefSeq" id="WP_377180023.1">
    <property type="nucleotide sequence ID" value="NZ_JBHTMY010000003.1"/>
</dbReference>
<dbReference type="Proteomes" id="UP001597201">
    <property type="component" value="Unassembled WGS sequence"/>
</dbReference>
<keyword evidence="2" id="KW-1185">Reference proteome</keyword>
<name>A0ABW3Y4B8_9FLAO</name>